<accession>A0A437JVU7</accession>
<name>A0A437JVU7_9BURK</name>
<feature type="signal peptide" evidence="1">
    <location>
        <begin position="1"/>
        <end position="25"/>
    </location>
</feature>
<protein>
    <submittedName>
        <fullName evidence="2">Copper chaperone PCu(A)C</fullName>
    </submittedName>
</protein>
<dbReference type="SUPFAM" id="SSF110087">
    <property type="entry name" value="DR1885-like metal-binding protein"/>
    <property type="match status" value="1"/>
</dbReference>
<gene>
    <name evidence="2" type="ORF">ENE75_11370</name>
</gene>
<dbReference type="OrthoDB" id="9796962at2"/>
<proteinExistence type="predicted"/>
<sequence>MTRRPVLLAAGALAGMVLVPGVCTAHGVHAGDVVIDHPYAPPSASASPAGPLRSPVYLRAIRNGGRVTERLVGAHTDRAAQVQLPQGPIVMPPGAALRMRHDGPAPLELLDPTPPLRDGDRFTLTLRFERAGAVDVDVWVQSPRVREP</sequence>
<dbReference type="PANTHER" id="PTHR36302">
    <property type="entry name" value="BLR7088 PROTEIN"/>
    <property type="match status" value="1"/>
</dbReference>
<dbReference type="InterPro" id="IPR007410">
    <property type="entry name" value="LpqE-like"/>
</dbReference>
<dbReference type="InterPro" id="IPR036182">
    <property type="entry name" value="PCuAC_sf"/>
</dbReference>
<dbReference type="AlphaFoldDB" id="A0A437JVU7"/>
<dbReference type="Proteomes" id="UP000288178">
    <property type="component" value="Unassembled WGS sequence"/>
</dbReference>
<dbReference type="InterPro" id="IPR058248">
    <property type="entry name" value="Lxx211020-like"/>
</dbReference>
<dbReference type="EMBL" id="SACT01000003">
    <property type="protein sequence ID" value="RVT51420.1"/>
    <property type="molecule type" value="Genomic_DNA"/>
</dbReference>
<dbReference type="RefSeq" id="WP_128198421.1">
    <property type="nucleotide sequence ID" value="NZ_SACT01000003.1"/>
</dbReference>
<evidence type="ECO:0000313" key="2">
    <source>
        <dbReference type="EMBL" id="RVT51420.1"/>
    </source>
</evidence>
<evidence type="ECO:0000256" key="1">
    <source>
        <dbReference type="SAM" id="SignalP"/>
    </source>
</evidence>
<reference evidence="2 3" key="1">
    <citation type="submission" date="2019-01" db="EMBL/GenBank/DDBJ databases">
        <authorList>
            <person name="Chen W.-M."/>
        </authorList>
    </citation>
    <scope>NUCLEOTIDE SEQUENCE [LARGE SCALE GENOMIC DNA]</scope>
    <source>
        <strain evidence="2 3">ICH-3</strain>
    </source>
</reference>
<dbReference type="Pfam" id="PF04314">
    <property type="entry name" value="PCuAC"/>
    <property type="match status" value="1"/>
</dbReference>
<comment type="caution">
    <text evidence="2">The sequence shown here is derived from an EMBL/GenBank/DDBJ whole genome shotgun (WGS) entry which is preliminary data.</text>
</comment>
<evidence type="ECO:0000313" key="3">
    <source>
        <dbReference type="Proteomes" id="UP000288178"/>
    </source>
</evidence>
<dbReference type="PANTHER" id="PTHR36302:SF1">
    <property type="entry name" value="COPPER CHAPERONE PCU(A)C"/>
    <property type="match status" value="1"/>
</dbReference>
<feature type="chain" id="PRO_5019026840" evidence="1">
    <location>
        <begin position="26"/>
        <end position="148"/>
    </location>
</feature>
<keyword evidence="3" id="KW-1185">Reference proteome</keyword>
<organism evidence="2 3">
    <name type="scientific">Rubrivivax albus</name>
    <dbReference type="NCBI Taxonomy" id="2499835"/>
    <lineage>
        <taxon>Bacteria</taxon>
        <taxon>Pseudomonadati</taxon>
        <taxon>Pseudomonadota</taxon>
        <taxon>Betaproteobacteria</taxon>
        <taxon>Burkholderiales</taxon>
        <taxon>Sphaerotilaceae</taxon>
        <taxon>Rubrivivax</taxon>
    </lineage>
</organism>
<dbReference type="Gene3D" id="2.60.40.1890">
    <property type="entry name" value="PCu(A)C copper chaperone"/>
    <property type="match status" value="1"/>
</dbReference>
<keyword evidence="1" id="KW-0732">Signal</keyword>